<evidence type="ECO:0000259" key="2">
    <source>
        <dbReference type="Pfam" id="PF01408"/>
    </source>
</evidence>
<dbReference type="SUPFAM" id="SSF55347">
    <property type="entry name" value="Glyceraldehyde-3-phosphate dehydrogenase-like, C-terminal domain"/>
    <property type="match status" value="1"/>
</dbReference>
<protein>
    <submittedName>
        <fullName evidence="4">Oxidoreductase family, NAD-binding Rossmann fold protein</fullName>
    </submittedName>
</protein>
<dbReference type="GO" id="GO:0016491">
    <property type="term" value="F:oxidoreductase activity"/>
    <property type="evidence" value="ECO:0007669"/>
    <property type="project" value="UniProtKB-KW"/>
</dbReference>
<dbReference type="PANTHER" id="PTHR43818">
    <property type="entry name" value="BCDNA.GH03377"/>
    <property type="match status" value="1"/>
</dbReference>
<dbReference type="AlphaFoldDB" id="B5Y683"/>
<feature type="domain" description="Gfo/Idh/MocA-like oxidoreductase N-terminal" evidence="2">
    <location>
        <begin position="3"/>
        <end position="130"/>
    </location>
</feature>
<dbReference type="KEGG" id="cpo:COPRO5265_1505"/>
<dbReference type="Pfam" id="PF01408">
    <property type="entry name" value="GFO_IDH_MocA"/>
    <property type="match status" value="1"/>
</dbReference>
<dbReference type="InterPro" id="IPR036291">
    <property type="entry name" value="NAD(P)-bd_dom_sf"/>
</dbReference>
<keyword evidence="5" id="KW-1185">Reference proteome</keyword>
<reference evidence="4 5" key="2">
    <citation type="journal article" date="2014" name="Genome Announc.">
        <title>Complete Genome Sequence of Coprothermobacter proteolyticus DSM 5265.</title>
        <authorList>
            <person name="Alexiev A."/>
            <person name="Coil D.A."/>
            <person name="Badger J.H."/>
            <person name="Enticknap J."/>
            <person name="Ward N."/>
            <person name="Robb F.T."/>
            <person name="Eisen J.A."/>
        </authorList>
    </citation>
    <scope>NUCLEOTIDE SEQUENCE [LARGE SCALE GENOMIC DNA]</scope>
    <source>
        <strain evidence="5">ATCC 35245 / DSM 5265 / OCM 4 / BT</strain>
    </source>
</reference>
<dbReference type="HOGENOM" id="CLU_023194_17_0_9"/>
<dbReference type="PANTHER" id="PTHR43818:SF11">
    <property type="entry name" value="BCDNA.GH03377"/>
    <property type="match status" value="1"/>
</dbReference>
<organism evidence="4 5">
    <name type="scientific">Coprothermobacter proteolyticus (strain ATCC 35245 / DSM 5265 / OCM 4 / BT)</name>
    <dbReference type="NCBI Taxonomy" id="309798"/>
    <lineage>
        <taxon>Bacteria</taxon>
        <taxon>Pseudomonadati</taxon>
        <taxon>Coprothermobacterota</taxon>
        <taxon>Coprothermobacteria</taxon>
        <taxon>Coprothermobacterales</taxon>
        <taxon>Coprothermobacteraceae</taxon>
        <taxon>Coprothermobacter</taxon>
    </lineage>
</organism>
<dbReference type="Gene3D" id="3.30.360.10">
    <property type="entry name" value="Dihydrodipicolinate Reductase, domain 2"/>
    <property type="match status" value="1"/>
</dbReference>
<feature type="domain" description="GFO/IDH/MocA-like oxidoreductase" evidence="3">
    <location>
        <begin position="140"/>
        <end position="271"/>
    </location>
</feature>
<dbReference type="STRING" id="309798.COPRO5265_1505"/>
<dbReference type="Pfam" id="PF22725">
    <property type="entry name" value="GFO_IDH_MocA_C3"/>
    <property type="match status" value="1"/>
</dbReference>
<dbReference type="InterPro" id="IPR000683">
    <property type="entry name" value="Gfo/Idh/MocA-like_OxRdtase_N"/>
</dbReference>
<dbReference type="EMBL" id="CP001145">
    <property type="protein sequence ID" value="ACI18173.1"/>
    <property type="molecule type" value="Genomic_DNA"/>
</dbReference>
<dbReference type="InterPro" id="IPR050463">
    <property type="entry name" value="Gfo/Idh/MocA_oxidrdct_glycsds"/>
</dbReference>
<accession>B5Y683</accession>
<dbReference type="OrthoDB" id="9783105at2"/>
<evidence type="ECO:0000313" key="5">
    <source>
        <dbReference type="Proteomes" id="UP000001732"/>
    </source>
</evidence>
<sequence>MKINYGLAGLGTIAKTHLLGLRNLPLLNVPVDFSINLKALYSTHPMENVETAKSCGFAEIVDTMEKLVSLEDLDVVDICTPNFLHCQQTLLAAQAGKHIYCEKPLANNSEQTKLMVEEVQKSNVVNQVAFVMRFNPAVASAHAAIKQGVIGRPYAFRGELLHSSYLMPEKAMTWRLQKNKSGGGALADLGIHLIDLVRFLLGEIHSVSCLTDTIVKQRKNSEGIFQQVDVDDWASLSLQVQGDVKGTIEASRLAVGNDANRMWIYGDKGSLFIDLDHNPYSPIFYDEKGQRIYPDSRFLANDPFYKRIVKLYPNSKLSQGFMVDTHLTSLLWFLSSVADGKILDHTPTFEEGHRAQLVLEAAYQSSSQNGSFVAVNPNQP</sequence>
<gene>
    <name evidence="4" type="ordered locus">COPRO5265_1505</name>
</gene>
<dbReference type="eggNOG" id="COG0673">
    <property type="taxonomic scope" value="Bacteria"/>
</dbReference>
<dbReference type="SUPFAM" id="SSF51735">
    <property type="entry name" value="NAD(P)-binding Rossmann-fold domains"/>
    <property type="match status" value="1"/>
</dbReference>
<dbReference type="InterPro" id="IPR055170">
    <property type="entry name" value="GFO_IDH_MocA-like_dom"/>
</dbReference>
<dbReference type="GO" id="GO:0000166">
    <property type="term" value="F:nucleotide binding"/>
    <property type="evidence" value="ECO:0007669"/>
    <property type="project" value="InterPro"/>
</dbReference>
<name>B5Y683_COPPD</name>
<evidence type="ECO:0000313" key="4">
    <source>
        <dbReference type="EMBL" id="ACI18173.1"/>
    </source>
</evidence>
<evidence type="ECO:0000256" key="1">
    <source>
        <dbReference type="ARBA" id="ARBA00023002"/>
    </source>
</evidence>
<dbReference type="Proteomes" id="UP000001732">
    <property type="component" value="Chromosome"/>
</dbReference>
<dbReference type="Gene3D" id="3.40.50.720">
    <property type="entry name" value="NAD(P)-binding Rossmann-like Domain"/>
    <property type="match status" value="1"/>
</dbReference>
<evidence type="ECO:0000259" key="3">
    <source>
        <dbReference type="Pfam" id="PF22725"/>
    </source>
</evidence>
<keyword evidence="1" id="KW-0560">Oxidoreductase</keyword>
<proteinExistence type="predicted"/>
<dbReference type="RefSeq" id="WP_012544823.1">
    <property type="nucleotide sequence ID" value="NC_011295.1"/>
</dbReference>
<reference evidence="5" key="1">
    <citation type="submission" date="2008-08" db="EMBL/GenBank/DDBJ databases">
        <title>The complete genome sequence of Coprothermobacter proteolyticus strain ATCC 5245 / DSM 5265 / BT.</title>
        <authorList>
            <person name="Dodson R.J."/>
            <person name="Durkin A.S."/>
            <person name="Wu M."/>
            <person name="Eisen J."/>
            <person name="Sutton G."/>
        </authorList>
    </citation>
    <scope>NUCLEOTIDE SEQUENCE [LARGE SCALE GENOMIC DNA]</scope>
    <source>
        <strain evidence="5">ATCC 35245 / DSM 5265 / OCM 4 / BT</strain>
    </source>
</reference>